<dbReference type="PROSITE" id="PS50105">
    <property type="entry name" value="SAM_DOMAIN"/>
    <property type="match status" value="1"/>
</dbReference>
<dbReference type="CDD" id="cd09509">
    <property type="entry name" value="SAM_Polycomb"/>
    <property type="match status" value="1"/>
</dbReference>
<feature type="compositionally biased region" description="Basic and acidic residues" evidence="1">
    <location>
        <begin position="27"/>
        <end position="37"/>
    </location>
</feature>
<dbReference type="GO" id="GO:0045892">
    <property type="term" value="P:negative regulation of DNA-templated transcription"/>
    <property type="evidence" value="ECO:0007669"/>
    <property type="project" value="TreeGrafter"/>
</dbReference>
<feature type="domain" description="SAM" evidence="2">
    <location>
        <begin position="743"/>
        <end position="793"/>
    </location>
</feature>
<organism evidence="3">
    <name type="scientific">Dugesia japonica</name>
    <name type="common">Planarian</name>
    <dbReference type="NCBI Taxonomy" id="6161"/>
    <lineage>
        <taxon>Eukaryota</taxon>
        <taxon>Metazoa</taxon>
        <taxon>Spiralia</taxon>
        <taxon>Lophotrochozoa</taxon>
        <taxon>Platyhelminthes</taxon>
        <taxon>Rhabditophora</taxon>
        <taxon>Seriata</taxon>
        <taxon>Tricladida</taxon>
        <taxon>Continenticola</taxon>
        <taxon>Geoplanoidea</taxon>
        <taxon>Dugesiidae</taxon>
        <taxon>Dugesia</taxon>
    </lineage>
</organism>
<feature type="compositionally biased region" description="Polar residues" evidence="1">
    <location>
        <begin position="711"/>
        <end position="722"/>
    </location>
</feature>
<dbReference type="GO" id="GO:0003682">
    <property type="term" value="F:chromatin binding"/>
    <property type="evidence" value="ECO:0007669"/>
    <property type="project" value="TreeGrafter"/>
</dbReference>
<sequence length="813" mass="90583">MENYTEMSLYSSDSNKMQPETNGEISKSYKENDKDNIKPLSNENNIPVNQVMTSSCAITSTINSVKPVSADGFQINSQSNIENGKLIRRNNVQPNLQPLLKKPLNNISTTKPLILPAPISDSYSQGTKTNIVTMHSNYVTSTVSSQFNNCPQQMAMGIIQPQHFGYSGISNNRYPYGYSTQQLTLSNGGIGTAVQLMPVMNQNNNQINNSRMQSLPLFMTPIIGAPSGMLFQPIMSQSNPLQTINLPNSTYSNDYSQGIALQSQPMYTSGIRNTTVITNDYENILKQDVEPNKATVIPTQIVEKSETIINSKINKTQTDIEHTGLIRSNIKHRELIRTQIYRMKPAVEELPPERRTAILVDPPVTPPIDPPLISLPEIAPSENNQIQIDIVNNDEAEDLDQPQDQTTTVVCQEIESTSPVITISDPQVPVVVVPPNEPESISNGHIEIKSNTPISLPIKRKLPSPEILNEFENPKKLFKKSSFDEKLDSGPKSPGSLFEKLYKDIPERQTSLFSQNNRHSNKLTAVVRPKQRKILVHYLDDLIVFESDEPFPTSNKMQVVKSALRAGNIKLNSQKSKLFTDHFLYANTDDEMSPNQQKILKTNFNVMVNTKTDSCLEPLSIDIPTTNTTSSCDSVDSSQVRPLSVCSHRSPTPVPLPVKKVIKDRQSPKKEIIQLSSPIKEDKVKLMPPLPSLQESKVHTIEKSEHINVLNNTTNKNPSPVKQVSPVKLKPQKSGLDRPICEWSVNDVADFVKQTPGCDNYVAMFINHEIDGEALLLLSNENLIQGALNMKIGPALKLCARIEKRKALDPPQH</sequence>
<protein>
    <submittedName>
        <fullName evidence="3">Polyhomeotic-proximal chromatin protein</fullName>
    </submittedName>
</protein>
<dbReference type="InterPro" id="IPR050548">
    <property type="entry name" value="PcG_chromatin_remod_factors"/>
</dbReference>
<gene>
    <name evidence="3" type="primary">php</name>
</gene>
<feature type="region of interest" description="Disordered" evidence="1">
    <location>
        <begin position="711"/>
        <end position="731"/>
    </location>
</feature>
<dbReference type="InterPro" id="IPR001660">
    <property type="entry name" value="SAM"/>
</dbReference>
<accession>A0A5J6BTH3</accession>
<dbReference type="GO" id="GO:0042393">
    <property type="term" value="F:histone binding"/>
    <property type="evidence" value="ECO:0007669"/>
    <property type="project" value="TreeGrafter"/>
</dbReference>
<dbReference type="SUPFAM" id="SSF47769">
    <property type="entry name" value="SAM/Pointed domain"/>
    <property type="match status" value="1"/>
</dbReference>
<evidence type="ECO:0000259" key="2">
    <source>
        <dbReference type="PROSITE" id="PS50105"/>
    </source>
</evidence>
<name>A0A5J6BTH3_DUGJA</name>
<proteinExistence type="evidence at transcript level"/>
<dbReference type="AlphaFoldDB" id="A0A5J6BTH3"/>
<dbReference type="PANTHER" id="PTHR12247">
    <property type="entry name" value="POLYCOMB GROUP PROTEIN"/>
    <property type="match status" value="1"/>
</dbReference>
<evidence type="ECO:0000256" key="1">
    <source>
        <dbReference type="SAM" id="MobiDB-lite"/>
    </source>
</evidence>
<dbReference type="InterPro" id="IPR013761">
    <property type="entry name" value="SAM/pointed_sf"/>
</dbReference>
<dbReference type="GO" id="GO:0035102">
    <property type="term" value="C:PRC1 complex"/>
    <property type="evidence" value="ECO:0007669"/>
    <property type="project" value="TreeGrafter"/>
</dbReference>
<dbReference type="PANTHER" id="PTHR12247:SF138">
    <property type="entry name" value="POLYHOMEOTIC DISTAL, ISOFORM A-RELATED"/>
    <property type="match status" value="1"/>
</dbReference>
<feature type="compositionally biased region" description="Polar residues" evidence="1">
    <location>
        <begin position="1"/>
        <end position="25"/>
    </location>
</feature>
<dbReference type="SMART" id="SM00454">
    <property type="entry name" value="SAM"/>
    <property type="match status" value="1"/>
</dbReference>
<reference evidence="3" key="1">
    <citation type="submission" date="2019-02" db="EMBL/GenBank/DDBJ databases">
        <authorList>
            <person name="Ma K."/>
        </authorList>
    </citation>
    <scope>NUCLEOTIDE SEQUENCE</scope>
</reference>
<feature type="region of interest" description="Disordered" evidence="1">
    <location>
        <begin position="1"/>
        <end position="44"/>
    </location>
</feature>
<evidence type="ECO:0000313" key="3">
    <source>
        <dbReference type="EMBL" id="QEP99642.1"/>
    </source>
</evidence>
<dbReference type="Pfam" id="PF00536">
    <property type="entry name" value="SAM_1"/>
    <property type="match status" value="1"/>
</dbReference>
<dbReference type="Gene3D" id="1.10.150.50">
    <property type="entry name" value="Transcription Factor, Ets-1"/>
    <property type="match status" value="1"/>
</dbReference>
<dbReference type="EMBL" id="MK537350">
    <property type="protein sequence ID" value="QEP99642.1"/>
    <property type="molecule type" value="mRNA"/>
</dbReference>